<feature type="region of interest" description="Disordered" evidence="1">
    <location>
        <begin position="124"/>
        <end position="249"/>
    </location>
</feature>
<feature type="compositionally biased region" description="Basic residues" evidence="1">
    <location>
        <begin position="33"/>
        <end position="52"/>
    </location>
</feature>
<evidence type="ECO:0000313" key="2">
    <source>
        <dbReference type="EMBL" id="CAA9209992.1"/>
    </source>
</evidence>
<name>A0A6J4H326_9ACTN</name>
<gene>
    <name evidence="2" type="ORF">AVDCRST_MAG50-981</name>
</gene>
<dbReference type="GO" id="GO:0016829">
    <property type="term" value="F:lyase activity"/>
    <property type="evidence" value="ECO:0007669"/>
    <property type="project" value="UniProtKB-KW"/>
</dbReference>
<feature type="region of interest" description="Disordered" evidence="1">
    <location>
        <begin position="1"/>
        <end position="97"/>
    </location>
</feature>
<feature type="compositionally biased region" description="Basic residues" evidence="1">
    <location>
        <begin position="78"/>
        <end position="91"/>
    </location>
</feature>
<accession>A0A6J4H326</accession>
<dbReference type="EMBL" id="CADCTF010000001">
    <property type="protein sequence ID" value="CAA9209992.1"/>
    <property type="molecule type" value="Genomic_DNA"/>
</dbReference>
<proteinExistence type="predicted"/>
<dbReference type="AlphaFoldDB" id="A0A6J4H326"/>
<feature type="compositionally biased region" description="Low complexity" evidence="1">
    <location>
        <begin position="201"/>
        <end position="211"/>
    </location>
</feature>
<feature type="non-terminal residue" evidence="2">
    <location>
        <position position="1"/>
    </location>
</feature>
<feature type="non-terminal residue" evidence="2">
    <location>
        <position position="249"/>
    </location>
</feature>
<protein>
    <submittedName>
        <fullName evidence="2">Cytochrome c-type biogenesis protein CcmC, putative heme lyase for CcmE</fullName>
    </submittedName>
</protein>
<feature type="compositionally biased region" description="Gly residues" evidence="1">
    <location>
        <begin position="7"/>
        <end position="16"/>
    </location>
</feature>
<organism evidence="2">
    <name type="scientific">uncultured Acidimicrobiales bacterium</name>
    <dbReference type="NCBI Taxonomy" id="310071"/>
    <lineage>
        <taxon>Bacteria</taxon>
        <taxon>Bacillati</taxon>
        <taxon>Actinomycetota</taxon>
        <taxon>Acidimicrobiia</taxon>
        <taxon>Acidimicrobiales</taxon>
        <taxon>environmental samples</taxon>
    </lineage>
</organism>
<evidence type="ECO:0000256" key="1">
    <source>
        <dbReference type="SAM" id="MobiDB-lite"/>
    </source>
</evidence>
<keyword evidence="2" id="KW-0456">Lyase</keyword>
<feature type="compositionally biased region" description="Basic and acidic residues" evidence="1">
    <location>
        <begin position="191"/>
        <end position="200"/>
    </location>
</feature>
<sequence length="249" mass="26667">EDPHPGAAGGGVPGGHPRGRVAAASHGGAGRLRTPHRRPPGPRLDRLHRLRGHGSGQPPVPPPGHTVTQVGPAGGRVGRGRRGVHRPHARHRLDLGQADMGHVVGLGRPPDPECADAGVALRLRGPSQGRHGRRSAGDHLGRHGRRGCSRRADQPLRGDVVAHAAPGSIGRHARPVEQPRRLVPPRHVPRHGGDDARVRLAADPPHPARAAGRGEPRRRPRCRPRRAEGRGPRRCRLRRSRRRRGGGLV</sequence>
<reference evidence="2" key="1">
    <citation type="submission" date="2020-02" db="EMBL/GenBank/DDBJ databases">
        <authorList>
            <person name="Meier V. D."/>
        </authorList>
    </citation>
    <scope>NUCLEOTIDE SEQUENCE</scope>
    <source>
        <strain evidence="2">AVDCRST_MAG50</strain>
    </source>
</reference>
<feature type="compositionally biased region" description="Basic residues" evidence="1">
    <location>
        <begin position="232"/>
        <end position="249"/>
    </location>
</feature>